<dbReference type="Pfam" id="PF00533">
    <property type="entry name" value="BRCT"/>
    <property type="match status" value="1"/>
</dbReference>
<dbReference type="SUPFAM" id="SSF52113">
    <property type="entry name" value="BRCT domain"/>
    <property type="match status" value="1"/>
</dbReference>
<dbReference type="OrthoDB" id="2384350at2759"/>
<organism evidence="3 4">
    <name type="scientific">Lasiodiplodia theobromae</name>
    <dbReference type="NCBI Taxonomy" id="45133"/>
    <lineage>
        <taxon>Eukaryota</taxon>
        <taxon>Fungi</taxon>
        <taxon>Dikarya</taxon>
        <taxon>Ascomycota</taxon>
        <taxon>Pezizomycotina</taxon>
        <taxon>Dothideomycetes</taxon>
        <taxon>Dothideomycetes incertae sedis</taxon>
        <taxon>Botryosphaeriales</taxon>
        <taxon>Botryosphaeriaceae</taxon>
        <taxon>Lasiodiplodia</taxon>
    </lineage>
</organism>
<reference evidence="3 4" key="1">
    <citation type="journal article" date="2019" name="Sci. Rep.">
        <title>A multi-omics analysis of the grapevine pathogen Lasiodiplodia theobromae reveals that temperature affects the expression of virulence- and pathogenicity-related genes.</title>
        <authorList>
            <person name="Felix C."/>
            <person name="Meneses R."/>
            <person name="Goncalves M.F.M."/>
            <person name="Tilleman L."/>
            <person name="Duarte A.S."/>
            <person name="Jorrin-Novo J.V."/>
            <person name="Van de Peer Y."/>
            <person name="Deforce D."/>
            <person name="Van Nieuwerburgh F."/>
            <person name="Esteves A.C."/>
            <person name="Alves A."/>
        </authorList>
    </citation>
    <scope>NUCLEOTIDE SEQUENCE [LARGE SCALE GENOMIC DNA]</scope>
    <source>
        <strain evidence="3 4">LA-SOL3</strain>
    </source>
</reference>
<name>A0A5N5CYV0_9PEZI</name>
<dbReference type="EMBL" id="VCHE01000131">
    <property type="protein sequence ID" value="KAB2570559.1"/>
    <property type="molecule type" value="Genomic_DNA"/>
</dbReference>
<dbReference type="PANTHER" id="PTHR14625:SF3">
    <property type="entry name" value="MICROCEPHALIN"/>
    <property type="match status" value="1"/>
</dbReference>
<feature type="compositionally biased region" description="Acidic residues" evidence="1">
    <location>
        <begin position="329"/>
        <end position="346"/>
    </location>
</feature>
<proteinExistence type="predicted"/>
<feature type="domain" description="BRCT" evidence="2">
    <location>
        <begin position="1087"/>
        <end position="1180"/>
    </location>
</feature>
<protein>
    <submittedName>
        <fullName evidence="3">Microcephalin</fullName>
    </submittedName>
</protein>
<feature type="compositionally biased region" description="Low complexity" evidence="1">
    <location>
        <begin position="18"/>
        <end position="27"/>
    </location>
</feature>
<feature type="region of interest" description="Disordered" evidence="1">
    <location>
        <begin position="1"/>
        <end position="397"/>
    </location>
</feature>
<feature type="compositionally biased region" description="Basic and acidic residues" evidence="1">
    <location>
        <begin position="140"/>
        <end position="149"/>
    </location>
</feature>
<feature type="region of interest" description="Disordered" evidence="1">
    <location>
        <begin position="541"/>
        <end position="561"/>
    </location>
</feature>
<dbReference type="GO" id="GO:0000278">
    <property type="term" value="P:mitotic cell cycle"/>
    <property type="evidence" value="ECO:0007669"/>
    <property type="project" value="TreeGrafter"/>
</dbReference>
<dbReference type="PROSITE" id="PS50172">
    <property type="entry name" value="BRCT"/>
    <property type="match status" value="1"/>
</dbReference>
<feature type="compositionally biased region" description="Low complexity" evidence="1">
    <location>
        <begin position="179"/>
        <end position="194"/>
    </location>
</feature>
<dbReference type="InterPro" id="IPR036420">
    <property type="entry name" value="BRCT_dom_sf"/>
</dbReference>
<dbReference type="InterPro" id="IPR001357">
    <property type="entry name" value="BRCT_dom"/>
</dbReference>
<keyword evidence="4" id="KW-1185">Reference proteome</keyword>
<dbReference type="PANTHER" id="PTHR14625">
    <property type="entry name" value="MICROCEPHALIN"/>
    <property type="match status" value="1"/>
</dbReference>
<feature type="compositionally biased region" description="Acidic residues" evidence="1">
    <location>
        <begin position="233"/>
        <end position="244"/>
    </location>
</feature>
<evidence type="ECO:0000256" key="1">
    <source>
        <dbReference type="SAM" id="MobiDB-lite"/>
    </source>
</evidence>
<sequence length="1343" mass="145353">MVATRAQRAQTKDEPAAPKRNALAAPARRGKKPEGDKPGSTAQKPTRAAATAKRAAAKPAAPTAAKQPAPTTRRTRAKEAEAPAPKVTLEDPESADELEVVEEPAAPAPAKATRKTAAKVAPKQTETTTTTTTASRKRSAREIEPEPARPAKRQTRSRVTEDPQEREQDESMEAESKKAVAAPRATRATRGTKASQSRSAATVKPLAQRITVTAKKPTRKAKAEVPEPAVVEVEMEDADEEEAQAPEPAKSTRKSSRRAASEEPQEPASDAPVEPTPAKSTRKSSRRKTLEEVPEVSAEACETEDKEDPAPVTPVKSTKKVSEKPAEKEETEAEKLDEESAVEEQEPASTPVRTPEAPQQPETPVKPTPAPPKSILKSVRPEAKENVPPKTPGPAHYAATFPFAQEATPFFRPEIAPQAASFQARTPGFTKSLLHETPRKAPMASPFKLPPMSAAKHVAEANAGSILNSPAKRAPLGAPMHGMTPMRPTAAKPEIKASLLQTPAKKGLMLPPSTAPVNKQGPQPAHAKSSLLQTCPRKIALPGLPPKSSITSPTKADEGVMGSSLLSATPRKVRIEPPTQPAFGTSVQDFAIQAQNSALAAEPRRWNTPARTPAKRFATPGKTPAKSLVDADAGSPTPVKRTPAAGLRDVNSALKLLNEASSSPAMPPATPTEQFVQTVIDKIDQSMSESESSEAAYSSQISQDIEVARSADDEQLASDDYHHHDDIAADLELGQRTADAGEVEPCVSPADLVMSDSETPLGSPRAVPVEDVFMEEQVDVSMQDFVGPVQEVVVEDAATGALQDVPEIVEPITEEPSAVVHHEEYVEATPARSEIQFIEDVHEVEAEPEPEHQPEIAPAEVAPEAVQMAVEQVEKVSEQRVEEFVEKHFEEHVEQPMEQSVEQPMEQPTEQPIDQLVEEYVKVQVEPQVEPQVEYVEEYVEEKVEETTIVEQTTTVQEEIVEEIPVVSTPQVPERPSTPTMEEQHAAALAKEKAKTERRDRRKRLSMAIELESSVRKPRKSLAFIPSLTPAKSALRSPFKKPFGSPKKSVAWATEPTQARIIEEPQQPQTPKVVHHTADTDVNIPRPDDGLLNGTVFFVDVRTVDGEDAGDLFIPLLEEMGAKIVNDWNSNISHVLFKDGDSETLEKVFATNGAVKAVNIGWVLDCERFNKWVAEDEYLIEVSRLLDGSPARNLFAPSVANTPARATPAKSAFGTPFALMSLTPKGKPTLSPFADITTPKPSTPIADAEDKENTPPTQLFKTPTKPSTPAVTVAGAAGEFSPSTPYYLHPENIIQKTCPPKQINKGLFDRDERQATAVTPFRQKMLLARRSLSPAAFGRAQGF</sequence>
<dbReference type="Proteomes" id="UP000325902">
    <property type="component" value="Unassembled WGS sequence"/>
</dbReference>
<evidence type="ECO:0000313" key="4">
    <source>
        <dbReference type="Proteomes" id="UP000325902"/>
    </source>
</evidence>
<feature type="compositionally biased region" description="Low complexity" evidence="1">
    <location>
        <begin position="118"/>
        <end position="133"/>
    </location>
</feature>
<comment type="caution">
    <text evidence="3">The sequence shown here is derived from an EMBL/GenBank/DDBJ whole genome shotgun (WGS) entry which is preliminary data.</text>
</comment>
<evidence type="ECO:0000259" key="2">
    <source>
        <dbReference type="PROSITE" id="PS50172"/>
    </source>
</evidence>
<evidence type="ECO:0000313" key="3">
    <source>
        <dbReference type="EMBL" id="KAB2570559.1"/>
    </source>
</evidence>
<feature type="compositionally biased region" description="Polar residues" evidence="1">
    <location>
        <begin position="1254"/>
        <end position="1270"/>
    </location>
</feature>
<feature type="region of interest" description="Disordered" evidence="1">
    <location>
        <begin position="1230"/>
        <end position="1270"/>
    </location>
</feature>
<accession>A0A5N5CYV0</accession>
<feature type="region of interest" description="Disordered" evidence="1">
    <location>
        <begin position="599"/>
        <end position="647"/>
    </location>
</feature>
<feature type="compositionally biased region" description="Acidic residues" evidence="1">
    <location>
        <begin position="90"/>
        <end position="102"/>
    </location>
</feature>
<dbReference type="Gene3D" id="3.40.50.10190">
    <property type="entry name" value="BRCT domain"/>
    <property type="match status" value="1"/>
</dbReference>
<dbReference type="InterPro" id="IPR022047">
    <property type="entry name" value="Microcephalin-like"/>
</dbReference>
<gene>
    <name evidence="3" type="primary">MCPH1</name>
    <name evidence="3" type="ORF">DBV05_g10778</name>
</gene>
<feature type="compositionally biased region" description="Low complexity" evidence="1">
    <location>
        <begin position="41"/>
        <end position="72"/>
    </location>
</feature>
<dbReference type="CDD" id="cd17716">
    <property type="entry name" value="BRCT_microcephalin_rpt1"/>
    <property type="match status" value="1"/>
</dbReference>
<feature type="region of interest" description="Disordered" evidence="1">
    <location>
        <begin position="506"/>
        <end position="527"/>
    </location>
</feature>